<dbReference type="SUPFAM" id="SSF51735">
    <property type="entry name" value="NAD(P)-binding Rossmann-fold domains"/>
    <property type="match status" value="1"/>
</dbReference>
<evidence type="ECO:0000313" key="3">
    <source>
        <dbReference type="EMBL" id="KAL2741578.1"/>
    </source>
</evidence>
<accession>A0ABD2C943</accession>
<dbReference type="PANTHER" id="PTHR11011">
    <property type="entry name" value="MALE STERILITY PROTEIN 2-RELATED"/>
    <property type="match status" value="1"/>
</dbReference>
<name>A0ABD2C943_VESSQ</name>
<feature type="domain" description="Thioester reductase (TE)" evidence="2">
    <location>
        <begin position="69"/>
        <end position="310"/>
    </location>
</feature>
<dbReference type="InterPro" id="IPR026055">
    <property type="entry name" value="FAR"/>
</dbReference>
<dbReference type="GO" id="GO:0102965">
    <property type="term" value="F:alcohol-forming long-chain fatty acyl-CoA reductase activity"/>
    <property type="evidence" value="ECO:0007669"/>
    <property type="project" value="UniProtKB-EC"/>
</dbReference>
<dbReference type="AlphaFoldDB" id="A0ABD2C943"/>
<comment type="similarity">
    <text evidence="1">Belongs to the fatty acyl-CoA reductase family.</text>
</comment>
<evidence type="ECO:0000259" key="2">
    <source>
        <dbReference type="Pfam" id="PF07993"/>
    </source>
</evidence>
<dbReference type="EC" id="1.2.1.84" evidence="1"/>
<gene>
    <name evidence="3" type="ORF">V1478_000034</name>
</gene>
<protein>
    <recommendedName>
        <fullName evidence="1">Fatty acyl-CoA reductase</fullName>
        <ecNumber evidence="1">1.2.1.84</ecNumber>
    </recommendedName>
</protein>
<keyword evidence="1" id="KW-0560">Oxidoreductase</keyword>
<dbReference type="Proteomes" id="UP001607302">
    <property type="component" value="Unassembled WGS sequence"/>
</dbReference>
<keyword evidence="4" id="KW-1185">Reference proteome</keyword>
<dbReference type="InterPro" id="IPR036291">
    <property type="entry name" value="NAD(P)-bd_dom_sf"/>
</dbReference>
<dbReference type="EMBL" id="JAUDFV010000009">
    <property type="protein sequence ID" value="KAL2741578.1"/>
    <property type="molecule type" value="Genomic_DNA"/>
</dbReference>
<keyword evidence="1" id="KW-0443">Lipid metabolism</keyword>
<keyword evidence="1" id="KW-0444">Lipid biosynthesis</keyword>
<comment type="function">
    <text evidence="1">Catalyzes the reduction of fatty acyl-CoA to fatty alcohols.</text>
</comment>
<organism evidence="3 4">
    <name type="scientific">Vespula squamosa</name>
    <name type="common">Southern yellow jacket</name>
    <name type="synonym">Wasp</name>
    <dbReference type="NCBI Taxonomy" id="30214"/>
    <lineage>
        <taxon>Eukaryota</taxon>
        <taxon>Metazoa</taxon>
        <taxon>Ecdysozoa</taxon>
        <taxon>Arthropoda</taxon>
        <taxon>Hexapoda</taxon>
        <taxon>Insecta</taxon>
        <taxon>Pterygota</taxon>
        <taxon>Neoptera</taxon>
        <taxon>Endopterygota</taxon>
        <taxon>Hymenoptera</taxon>
        <taxon>Apocrita</taxon>
        <taxon>Aculeata</taxon>
        <taxon>Vespoidea</taxon>
        <taxon>Vespidae</taxon>
        <taxon>Vespinae</taxon>
        <taxon>Vespula</taxon>
    </lineage>
</organism>
<dbReference type="PANTHER" id="PTHR11011:SF60">
    <property type="entry name" value="FATTY ACYL-COA REDUCTASE-RELATED"/>
    <property type="match status" value="1"/>
</dbReference>
<proteinExistence type="inferred from homology"/>
<comment type="catalytic activity">
    <reaction evidence="1">
        <text>a long-chain fatty acyl-CoA + 2 NADPH + 2 H(+) = a long-chain primary fatty alcohol + 2 NADP(+) + CoA</text>
        <dbReference type="Rhea" id="RHEA:52716"/>
        <dbReference type="ChEBI" id="CHEBI:15378"/>
        <dbReference type="ChEBI" id="CHEBI:57287"/>
        <dbReference type="ChEBI" id="CHEBI:57783"/>
        <dbReference type="ChEBI" id="CHEBI:58349"/>
        <dbReference type="ChEBI" id="CHEBI:77396"/>
        <dbReference type="ChEBI" id="CHEBI:83139"/>
        <dbReference type="EC" id="1.2.1.84"/>
    </reaction>
</comment>
<sequence length="314" mass="35730">MYQFTDRFGKAKMTKVLLEEDRQKMDVAESSFRDIMKSQYVSADIESSVEYMDKPIPLQNFYDGQGVFVTGATDFIGKLLIEKLLRECPGIIYNYLLTRTKKGKSMFQRTKELIEDSLFHTLREKQPTFQNRIVTIGGDSSLPKLGISKIDKATLICEVSIVFNVAATVKFNETIKLATAINVQSGSDKINKSKEMSKLKISYLSFVYLHCQDLSMKEFSFIHVSTAHANFLQNPIEEKFYDPPIDDDRSINLTNSMNKRLLDIFIITILPHCTLLGIWSNSYLYTKSVAENIIKKHVGSIPIGIFRSGIGCLR</sequence>
<keyword evidence="1" id="KW-0521">NADP</keyword>
<dbReference type="GO" id="GO:1901568">
    <property type="term" value="P:fatty acid derivative metabolic process"/>
    <property type="evidence" value="ECO:0007669"/>
    <property type="project" value="UniProtKB-ARBA"/>
</dbReference>
<evidence type="ECO:0000313" key="4">
    <source>
        <dbReference type="Proteomes" id="UP001607302"/>
    </source>
</evidence>
<dbReference type="InterPro" id="IPR013120">
    <property type="entry name" value="FAR_NAD-bd"/>
</dbReference>
<reference evidence="3 4" key="1">
    <citation type="journal article" date="2024" name="Ann. Entomol. Soc. Am.">
        <title>Genomic analyses of the southern and eastern yellowjacket wasps (Hymenoptera: Vespidae) reveal evolutionary signatures of social life.</title>
        <authorList>
            <person name="Catto M.A."/>
            <person name="Caine P.B."/>
            <person name="Orr S.E."/>
            <person name="Hunt B.G."/>
            <person name="Goodisman M.A.D."/>
        </authorList>
    </citation>
    <scope>NUCLEOTIDE SEQUENCE [LARGE SCALE GENOMIC DNA]</scope>
    <source>
        <strain evidence="3">233</strain>
        <tissue evidence="3">Head and thorax</tissue>
    </source>
</reference>
<comment type="caution">
    <text evidence="3">The sequence shown here is derived from an EMBL/GenBank/DDBJ whole genome shotgun (WGS) entry which is preliminary data.</text>
</comment>
<evidence type="ECO:0000256" key="1">
    <source>
        <dbReference type="RuleBase" id="RU363097"/>
    </source>
</evidence>
<dbReference type="Gene3D" id="3.40.50.720">
    <property type="entry name" value="NAD(P)-binding Rossmann-like Domain"/>
    <property type="match status" value="1"/>
</dbReference>
<dbReference type="Pfam" id="PF07993">
    <property type="entry name" value="NAD_binding_4"/>
    <property type="match status" value="1"/>
</dbReference>